<dbReference type="PRINTS" id="PR00959">
    <property type="entry name" value="MEVGALKINASE"/>
</dbReference>
<dbReference type="GO" id="GO:0005524">
    <property type="term" value="F:ATP binding"/>
    <property type="evidence" value="ECO:0007669"/>
    <property type="project" value="UniProtKB-KW"/>
</dbReference>
<evidence type="ECO:0000256" key="7">
    <source>
        <dbReference type="ARBA" id="ARBA00022741"/>
    </source>
</evidence>
<evidence type="ECO:0000256" key="9">
    <source>
        <dbReference type="ARBA" id="ARBA00022840"/>
    </source>
</evidence>
<dbReference type="Pfam" id="PF00288">
    <property type="entry name" value="GHMP_kinases_N"/>
    <property type="match status" value="1"/>
</dbReference>
<comment type="pathway">
    <text evidence="12">Isoprenoid biosynthesis; isopentenyl diphosphate biosynthesis via mevalonate pathway; isopentenyl diphosphate from (R)-mevalonate: step 1/3.</text>
</comment>
<evidence type="ECO:0000256" key="10">
    <source>
        <dbReference type="ARBA" id="ARBA00022842"/>
    </source>
</evidence>
<accession>A0A2M7QJ73</accession>
<dbReference type="Proteomes" id="UP000229401">
    <property type="component" value="Unassembled WGS sequence"/>
</dbReference>
<reference evidence="15" key="1">
    <citation type="submission" date="2017-09" db="EMBL/GenBank/DDBJ databases">
        <title>Depth-based differentiation of microbial function through sediment-hosted aquifers and enrichment of novel symbionts in the deep terrestrial subsurface.</title>
        <authorList>
            <person name="Probst A.J."/>
            <person name="Ladd B."/>
            <person name="Jarett J.K."/>
            <person name="Geller-Mcgrath D.E."/>
            <person name="Sieber C.M.K."/>
            <person name="Emerson J.B."/>
            <person name="Anantharaman K."/>
            <person name="Thomas B.C."/>
            <person name="Malmstrom R."/>
            <person name="Stieglmeier M."/>
            <person name="Klingl A."/>
            <person name="Woyke T."/>
            <person name="Ryan C.M."/>
            <person name="Banfield J.F."/>
        </authorList>
    </citation>
    <scope>NUCLEOTIDE SEQUENCE [LARGE SCALE GENOMIC DNA]</scope>
</reference>
<dbReference type="GO" id="GO:0019287">
    <property type="term" value="P:isopentenyl diphosphate biosynthetic process, mevalonate pathway"/>
    <property type="evidence" value="ECO:0007669"/>
    <property type="project" value="UniProtKB-UniPathway"/>
</dbReference>
<sequence>MNKIQYRTPAKIIFSGEHAVVYGKPALVSAIGKYLTFSVWEGKKEIKDPHILFVVKTVQAYLKKKKIEMVKKNYDYLIESTIPIGRGLGSSAAFSVASAAAFLEFFSGKQFEKEEINNIAYQIEKQFHSRPSGADTSASCFGGLIYFRKEFEFLKTISNLHIKIPKIIEEDLYLIDSGKPSETTSEMVEIVGREYNRDPKRMDFLFSEIEKTTKRLVVSLVKEDKIFFQKTIIKNELLLEKIGVVSKQTKQLLIFLKNFGVGKITGAGGKKGGSGYIMFYNVNKANIEEKCKELQLSCFKFISEEKGVSKL</sequence>
<keyword evidence="9" id="KW-0067">ATP-binding</keyword>
<keyword evidence="4" id="KW-0963">Cytoplasm</keyword>
<keyword evidence="10" id="KW-0460">Magnesium</keyword>
<comment type="similarity">
    <text evidence="2">Belongs to the GHMP kinase family. Mevalonate kinase subfamily.</text>
</comment>
<comment type="subcellular location">
    <subcellularLocation>
        <location evidence="1">Cytoplasm</location>
    </subcellularLocation>
</comment>
<evidence type="ECO:0000256" key="3">
    <source>
        <dbReference type="ARBA" id="ARBA00012103"/>
    </source>
</evidence>
<comment type="caution">
    <text evidence="14">The sequence shown here is derived from an EMBL/GenBank/DDBJ whole genome shotgun (WGS) entry which is preliminary data.</text>
</comment>
<evidence type="ECO:0000313" key="14">
    <source>
        <dbReference type="EMBL" id="PIY72394.1"/>
    </source>
</evidence>
<dbReference type="GO" id="GO:0005829">
    <property type="term" value="C:cytosol"/>
    <property type="evidence" value="ECO:0007669"/>
    <property type="project" value="TreeGrafter"/>
</dbReference>
<proteinExistence type="inferred from homology"/>
<dbReference type="SUPFAM" id="SSF54211">
    <property type="entry name" value="Ribosomal protein S5 domain 2-like"/>
    <property type="match status" value="1"/>
</dbReference>
<dbReference type="AlphaFoldDB" id="A0A2M7QJ73"/>
<dbReference type="InterPro" id="IPR006205">
    <property type="entry name" value="Mev_gal_kin"/>
</dbReference>
<gene>
    <name evidence="14" type="ORF">COY87_01170</name>
</gene>
<dbReference type="InterPro" id="IPR006204">
    <property type="entry name" value="GHMP_kinase_N_dom"/>
</dbReference>
<evidence type="ECO:0000256" key="2">
    <source>
        <dbReference type="ARBA" id="ARBA00006495"/>
    </source>
</evidence>
<keyword evidence="6" id="KW-0808">Transferase</keyword>
<keyword evidence="7" id="KW-0547">Nucleotide-binding</keyword>
<dbReference type="Gene3D" id="3.30.70.890">
    <property type="entry name" value="GHMP kinase, C-terminal domain"/>
    <property type="match status" value="1"/>
</dbReference>
<evidence type="ECO:0000256" key="8">
    <source>
        <dbReference type="ARBA" id="ARBA00022777"/>
    </source>
</evidence>
<dbReference type="EMBL" id="PFLI01000045">
    <property type="protein sequence ID" value="PIY72394.1"/>
    <property type="molecule type" value="Genomic_DNA"/>
</dbReference>
<evidence type="ECO:0000256" key="1">
    <source>
        <dbReference type="ARBA" id="ARBA00004496"/>
    </source>
</evidence>
<keyword evidence="5" id="KW-0444">Lipid biosynthesis</keyword>
<dbReference type="InterPro" id="IPR006203">
    <property type="entry name" value="GHMP_knse_ATP-bd_CS"/>
</dbReference>
<dbReference type="InterPro" id="IPR036554">
    <property type="entry name" value="GHMP_kinase_C_sf"/>
</dbReference>
<evidence type="ECO:0000259" key="13">
    <source>
        <dbReference type="Pfam" id="PF00288"/>
    </source>
</evidence>
<dbReference type="PANTHER" id="PTHR43290:SF2">
    <property type="entry name" value="MEVALONATE KINASE"/>
    <property type="match status" value="1"/>
</dbReference>
<evidence type="ECO:0000256" key="11">
    <source>
        <dbReference type="ARBA" id="ARBA00023098"/>
    </source>
</evidence>
<evidence type="ECO:0000256" key="12">
    <source>
        <dbReference type="ARBA" id="ARBA00029438"/>
    </source>
</evidence>
<name>A0A2M7QJ73_9BACT</name>
<feature type="domain" description="GHMP kinase N-terminal" evidence="13">
    <location>
        <begin position="54"/>
        <end position="143"/>
    </location>
</feature>
<dbReference type="EC" id="2.7.1.36" evidence="3"/>
<protein>
    <recommendedName>
        <fullName evidence="3">mevalonate kinase</fullName>
        <ecNumber evidence="3">2.7.1.36</ecNumber>
    </recommendedName>
</protein>
<dbReference type="UniPathway" id="UPA00057">
    <property type="reaction ID" value="UER00098"/>
</dbReference>
<keyword evidence="11" id="KW-0443">Lipid metabolism</keyword>
<evidence type="ECO:0000256" key="5">
    <source>
        <dbReference type="ARBA" id="ARBA00022516"/>
    </source>
</evidence>
<organism evidence="14 15">
    <name type="scientific">Candidatus Roizmanbacteria bacterium CG_4_10_14_0_8_um_filter_33_9</name>
    <dbReference type="NCBI Taxonomy" id="1974826"/>
    <lineage>
        <taxon>Bacteria</taxon>
        <taxon>Candidatus Roizmaniibacteriota</taxon>
    </lineage>
</organism>
<keyword evidence="8" id="KW-0418">Kinase</keyword>
<dbReference type="PROSITE" id="PS00627">
    <property type="entry name" value="GHMP_KINASES_ATP"/>
    <property type="match status" value="1"/>
</dbReference>
<evidence type="ECO:0000256" key="4">
    <source>
        <dbReference type="ARBA" id="ARBA00022490"/>
    </source>
</evidence>
<evidence type="ECO:0000313" key="15">
    <source>
        <dbReference type="Proteomes" id="UP000229401"/>
    </source>
</evidence>
<dbReference type="InterPro" id="IPR020568">
    <property type="entry name" value="Ribosomal_Su5_D2-typ_SF"/>
</dbReference>
<dbReference type="Gene3D" id="3.30.230.10">
    <property type="match status" value="1"/>
</dbReference>
<dbReference type="InterPro" id="IPR014721">
    <property type="entry name" value="Ribsml_uS5_D2-typ_fold_subgr"/>
</dbReference>
<dbReference type="SUPFAM" id="SSF55060">
    <property type="entry name" value="GHMP Kinase, C-terminal domain"/>
    <property type="match status" value="1"/>
</dbReference>
<dbReference type="PANTHER" id="PTHR43290">
    <property type="entry name" value="MEVALONATE KINASE"/>
    <property type="match status" value="1"/>
</dbReference>
<evidence type="ECO:0000256" key="6">
    <source>
        <dbReference type="ARBA" id="ARBA00022679"/>
    </source>
</evidence>
<dbReference type="GO" id="GO:0004496">
    <property type="term" value="F:mevalonate kinase activity"/>
    <property type="evidence" value="ECO:0007669"/>
    <property type="project" value="UniProtKB-EC"/>
</dbReference>